<dbReference type="Gene3D" id="3.90.1720.80">
    <property type="match status" value="1"/>
</dbReference>
<reference evidence="1 2" key="1">
    <citation type="submission" date="2023-11" db="EMBL/GenBank/DDBJ databases">
        <title>Detection of rare carbapenemases in Enterobacterales - comparison of two colorimetric and two CIM-based carbapenemase assays.</title>
        <authorList>
            <person name="Schaffarczyk L."/>
            <person name="Noster J."/>
            <person name="Stelzer Y."/>
            <person name="Sattler J."/>
            <person name="Gatermann S."/>
            <person name="Hamprecht A."/>
        </authorList>
    </citation>
    <scope>NUCLEOTIDE SEQUENCE [LARGE SCALE GENOMIC DNA]</scope>
    <source>
        <strain evidence="1 2">CIM-Carb-136</strain>
    </source>
</reference>
<dbReference type="InterPro" id="IPR025562">
    <property type="entry name" value="Tae4"/>
</dbReference>
<protein>
    <submittedName>
        <fullName evidence="1">Type VI secretion system amidase effector protein Tae4</fullName>
    </submittedName>
</protein>
<sequence length="172" mass="20030">MSITFNKLWEKHPQINGDEYPCRTVHGDKAFDDQCAIRIGAALVHCGYDVSKLSGVNFCWLHKKSEGHILRAEELANALARTPIPGLGRMVKVTPNQFERVLKSKTGIIFFKDYWQRGNENFRNRSGDHIDLWNGSRLTTLSSYFRIQWGLSWDGRFSDFFKSKEVWFWQVI</sequence>
<dbReference type="EMBL" id="JAXABG010000008">
    <property type="protein sequence ID" value="MDX7083638.1"/>
    <property type="molecule type" value="Genomic_DNA"/>
</dbReference>
<evidence type="ECO:0000313" key="1">
    <source>
        <dbReference type="EMBL" id="MDX7083638.1"/>
    </source>
</evidence>
<dbReference type="AlphaFoldDB" id="A0ABD5IJH4"/>
<comment type="caution">
    <text evidence="1">The sequence shown here is derived from an EMBL/GenBank/DDBJ whole genome shotgun (WGS) entry which is preliminary data.</text>
</comment>
<evidence type="ECO:0000313" key="2">
    <source>
        <dbReference type="Proteomes" id="UP001275057"/>
    </source>
</evidence>
<organism evidence="1 2">
    <name type="scientific">Serratia marcescens</name>
    <dbReference type="NCBI Taxonomy" id="615"/>
    <lineage>
        <taxon>Bacteria</taxon>
        <taxon>Pseudomonadati</taxon>
        <taxon>Pseudomonadota</taxon>
        <taxon>Gammaproteobacteria</taxon>
        <taxon>Enterobacterales</taxon>
        <taxon>Yersiniaceae</taxon>
        <taxon>Serratia</taxon>
    </lineage>
</organism>
<proteinExistence type="predicted"/>
<dbReference type="Proteomes" id="UP001275057">
    <property type="component" value="Unassembled WGS sequence"/>
</dbReference>
<accession>A0ABD5IJH4</accession>
<dbReference type="RefSeq" id="WP_197757423.1">
    <property type="nucleotide sequence ID" value="NZ_JAXABG010000008.1"/>
</dbReference>
<dbReference type="Pfam" id="PF14113">
    <property type="entry name" value="Tae4"/>
    <property type="match status" value="1"/>
</dbReference>
<name>A0ABD5IJH4_SERMA</name>
<gene>
    <name evidence="1" type="ORF">SJ435_14660</name>
</gene>